<dbReference type="InterPro" id="IPR052161">
    <property type="entry name" value="Mycobact_Acyl-CoA_DH"/>
</dbReference>
<reference evidence="10 11" key="1">
    <citation type="submission" date="2018-03" db="EMBL/GenBank/DDBJ databases">
        <title>Genomic Encyclopedia of Type Strains, Phase III (KMG-III): the genomes of soil and plant-associated and newly described type strains.</title>
        <authorList>
            <person name="Whitman W."/>
        </authorList>
    </citation>
    <scope>NUCLEOTIDE SEQUENCE [LARGE SCALE GENOMIC DNA]</scope>
    <source>
        <strain evidence="10 11">CGMCC 4.7104</strain>
    </source>
</reference>
<evidence type="ECO:0000256" key="6">
    <source>
        <dbReference type="RuleBase" id="RU362125"/>
    </source>
</evidence>
<dbReference type="GO" id="GO:0016627">
    <property type="term" value="F:oxidoreductase activity, acting on the CH-CH group of donors"/>
    <property type="evidence" value="ECO:0007669"/>
    <property type="project" value="InterPro"/>
</dbReference>
<gene>
    <name evidence="10" type="ORF">B0I32_117140</name>
</gene>
<dbReference type="Pfam" id="PF00441">
    <property type="entry name" value="Acyl-CoA_dh_1"/>
    <property type="match status" value="1"/>
</dbReference>
<keyword evidence="11" id="KW-1185">Reference proteome</keyword>
<dbReference type="GO" id="GO:0005886">
    <property type="term" value="C:plasma membrane"/>
    <property type="evidence" value="ECO:0007669"/>
    <property type="project" value="TreeGrafter"/>
</dbReference>
<dbReference type="SUPFAM" id="SSF56645">
    <property type="entry name" value="Acyl-CoA dehydrogenase NM domain-like"/>
    <property type="match status" value="1"/>
</dbReference>
<dbReference type="InterPro" id="IPR009075">
    <property type="entry name" value="AcylCo_DH/oxidase_C"/>
</dbReference>
<dbReference type="InterPro" id="IPR036250">
    <property type="entry name" value="AcylCo_DH-like_C"/>
</dbReference>
<dbReference type="GO" id="GO:0050660">
    <property type="term" value="F:flavin adenine dinucleotide binding"/>
    <property type="evidence" value="ECO:0007669"/>
    <property type="project" value="InterPro"/>
</dbReference>
<dbReference type="Pfam" id="PF02770">
    <property type="entry name" value="Acyl-CoA_dh_M"/>
    <property type="match status" value="1"/>
</dbReference>
<evidence type="ECO:0000256" key="3">
    <source>
        <dbReference type="ARBA" id="ARBA00022630"/>
    </source>
</evidence>
<dbReference type="EMBL" id="PVNG01000017">
    <property type="protein sequence ID" value="PRX60373.1"/>
    <property type="molecule type" value="Genomic_DNA"/>
</dbReference>
<name>A0A2T0MQG8_9ACTN</name>
<feature type="domain" description="Acyl-CoA dehydrogenase/oxidase N-terminal" evidence="9">
    <location>
        <begin position="12"/>
        <end position="128"/>
    </location>
</feature>
<organism evidence="10 11">
    <name type="scientific">Nonomuraea fuscirosea</name>
    <dbReference type="NCBI Taxonomy" id="1291556"/>
    <lineage>
        <taxon>Bacteria</taxon>
        <taxon>Bacillati</taxon>
        <taxon>Actinomycetota</taxon>
        <taxon>Actinomycetes</taxon>
        <taxon>Streptosporangiales</taxon>
        <taxon>Streptosporangiaceae</taxon>
        <taxon>Nonomuraea</taxon>
    </lineage>
</organism>
<proteinExistence type="inferred from homology"/>
<evidence type="ECO:0000259" key="8">
    <source>
        <dbReference type="Pfam" id="PF02770"/>
    </source>
</evidence>
<dbReference type="AlphaFoldDB" id="A0A2T0MQG8"/>
<protein>
    <submittedName>
        <fullName evidence="10">Alkylation response protein AidB-like acyl-CoA dehydrogenase</fullName>
    </submittedName>
</protein>
<dbReference type="Gene3D" id="1.10.540.10">
    <property type="entry name" value="Acyl-CoA dehydrogenase/oxidase, N-terminal domain"/>
    <property type="match status" value="1"/>
</dbReference>
<dbReference type="Proteomes" id="UP000238312">
    <property type="component" value="Unassembled WGS sequence"/>
</dbReference>
<dbReference type="InterPro" id="IPR009100">
    <property type="entry name" value="AcylCoA_DH/oxidase_NM_dom_sf"/>
</dbReference>
<comment type="similarity">
    <text evidence="2 6">Belongs to the acyl-CoA dehydrogenase family.</text>
</comment>
<dbReference type="OrthoDB" id="3778631at2"/>
<dbReference type="SUPFAM" id="SSF47203">
    <property type="entry name" value="Acyl-CoA dehydrogenase C-terminal domain-like"/>
    <property type="match status" value="1"/>
</dbReference>
<dbReference type="RefSeq" id="WP_106247105.1">
    <property type="nucleotide sequence ID" value="NZ_PVNG01000017.1"/>
</dbReference>
<feature type="domain" description="Acyl-CoA oxidase/dehydrogenase middle" evidence="8">
    <location>
        <begin position="134"/>
        <end position="223"/>
    </location>
</feature>
<dbReference type="Pfam" id="PF02771">
    <property type="entry name" value="Acyl-CoA_dh_N"/>
    <property type="match status" value="1"/>
</dbReference>
<comment type="cofactor">
    <cofactor evidence="1 6">
        <name>FAD</name>
        <dbReference type="ChEBI" id="CHEBI:57692"/>
    </cofactor>
</comment>
<evidence type="ECO:0000256" key="4">
    <source>
        <dbReference type="ARBA" id="ARBA00022827"/>
    </source>
</evidence>
<dbReference type="PANTHER" id="PTHR43292:SF4">
    <property type="entry name" value="ACYL-COA DEHYDROGENASE FADE34"/>
    <property type="match status" value="1"/>
</dbReference>
<dbReference type="InterPro" id="IPR037069">
    <property type="entry name" value="AcylCoA_DH/ox_N_sf"/>
</dbReference>
<dbReference type="Gene3D" id="1.20.140.10">
    <property type="entry name" value="Butyryl-CoA Dehydrogenase, subunit A, domain 3"/>
    <property type="match status" value="1"/>
</dbReference>
<keyword evidence="5 6" id="KW-0560">Oxidoreductase</keyword>
<comment type="caution">
    <text evidence="10">The sequence shown here is derived from an EMBL/GenBank/DDBJ whole genome shotgun (WGS) entry which is preliminary data.</text>
</comment>
<evidence type="ECO:0000313" key="11">
    <source>
        <dbReference type="Proteomes" id="UP000238312"/>
    </source>
</evidence>
<accession>A0A2T0MQG8</accession>
<evidence type="ECO:0000313" key="10">
    <source>
        <dbReference type="EMBL" id="PRX60373.1"/>
    </source>
</evidence>
<dbReference type="Gene3D" id="2.40.110.10">
    <property type="entry name" value="Butyryl-CoA Dehydrogenase, subunit A, domain 2"/>
    <property type="match status" value="1"/>
</dbReference>
<dbReference type="InterPro" id="IPR046373">
    <property type="entry name" value="Acyl-CoA_Oxase/DH_mid-dom_sf"/>
</dbReference>
<evidence type="ECO:0000259" key="7">
    <source>
        <dbReference type="Pfam" id="PF00441"/>
    </source>
</evidence>
<dbReference type="InterPro" id="IPR006091">
    <property type="entry name" value="Acyl-CoA_Oxase/DH_mid-dom"/>
</dbReference>
<dbReference type="InterPro" id="IPR013786">
    <property type="entry name" value="AcylCoA_DH/ox_N"/>
</dbReference>
<dbReference type="PANTHER" id="PTHR43292">
    <property type="entry name" value="ACYL-COA DEHYDROGENASE"/>
    <property type="match status" value="1"/>
</dbReference>
<evidence type="ECO:0000256" key="2">
    <source>
        <dbReference type="ARBA" id="ARBA00009347"/>
    </source>
</evidence>
<evidence type="ECO:0000259" key="9">
    <source>
        <dbReference type="Pfam" id="PF02771"/>
    </source>
</evidence>
<keyword evidence="3 6" id="KW-0285">Flavoprotein</keyword>
<keyword evidence="4 6" id="KW-0274">FAD</keyword>
<feature type="domain" description="Acyl-CoA dehydrogenase/oxidase C-terminal" evidence="7">
    <location>
        <begin position="238"/>
        <end position="382"/>
    </location>
</feature>
<evidence type="ECO:0000256" key="5">
    <source>
        <dbReference type="ARBA" id="ARBA00023002"/>
    </source>
</evidence>
<evidence type="ECO:0000256" key="1">
    <source>
        <dbReference type="ARBA" id="ARBA00001974"/>
    </source>
</evidence>
<sequence length="386" mass="42687">MRHTYIPDTTLTEGQRAFRADVRAFLRSDKVRRSVETIRRCPPDREAGPLEVYQWLGERGWLAPNWPERYGGAGRGVAEAAIVTEEMCLAGVPDDAHVLSVDIVGMFLLHVGTEDQRRRILPSIASGERIATVLFTEPGCGSDLSRLTTRAEPDGDGWRLHGTKIYNQKTQFSDVGLCAARTSEGPVPYHGITLFLVPLDSPGVTVRTIENMTNDRFHEVAFDGIRLTESDVVGSVDDGWRLLNEMLVLERTGIDFHAKIRRWLDSVVTEDLLSDPVLAARHAELDAHLRAAHALAWRVITEIGNGRQDPATAAMAKWYVTEQARDVIRFCLDATGLPGLLSSWDPDAPDLGLVEAACRYAPTYRLGSGTSEVMLYIIATSALELL</sequence>